<keyword evidence="4 8" id="KW-0106">Calcium</keyword>
<evidence type="ECO:0000256" key="7">
    <source>
        <dbReference type="ARBA" id="ARBA00023180"/>
    </source>
</evidence>
<protein>
    <recommendedName>
        <fullName evidence="9">Cadherin domain-containing protein</fullName>
    </recommendedName>
</protein>
<keyword evidence="6" id="KW-0472">Membrane</keyword>
<evidence type="ECO:0000256" key="4">
    <source>
        <dbReference type="ARBA" id="ARBA00022837"/>
    </source>
</evidence>
<dbReference type="Pfam" id="PF00028">
    <property type="entry name" value="Cadherin"/>
    <property type="match status" value="1"/>
</dbReference>
<dbReference type="PROSITE" id="PS00232">
    <property type="entry name" value="CADHERIN_1"/>
    <property type="match status" value="1"/>
</dbReference>
<name>A0A8T0DY28_9TREM</name>
<proteinExistence type="predicted"/>
<gene>
    <name evidence="10" type="ORF">P879_00631</name>
</gene>
<dbReference type="Proteomes" id="UP000699462">
    <property type="component" value="Unassembled WGS sequence"/>
</dbReference>
<evidence type="ECO:0000256" key="5">
    <source>
        <dbReference type="ARBA" id="ARBA00022989"/>
    </source>
</evidence>
<reference evidence="10 11" key="1">
    <citation type="submission" date="2019-07" db="EMBL/GenBank/DDBJ databases">
        <title>Annotation for the trematode Paragonimus westermani.</title>
        <authorList>
            <person name="Choi Y.-J."/>
        </authorList>
    </citation>
    <scope>NUCLEOTIDE SEQUENCE [LARGE SCALE GENOMIC DNA]</scope>
    <source>
        <strain evidence="10">180907_Pwestermani</strain>
    </source>
</reference>
<accession>A0A8T0DY28</accession>
<dbReference type="CDD" id="cd11304">
    <property type="entry name" value="Cadherin_repeat"/>
    <property type="match status" value="2"/>
</dbReference>
<dbReference type="PRINTS" id="PR00205">
    <property type="entry name" value="CADHERIN"/>
</dbReference>
<dbReference type="PANTHER" id="PTHR24028">
    <property type="entry name" value="CADHERIN-87A"/>
    <property type="match status" value="1"/>
</dbReference>
<keyword evidence="7" id="KW-0325">Glycoprotein</keyword>
<dbReference type="InterPro" id="IPR015919">
    <property type="entry name" value="Cadherin-like_sf"/>
</dbReference>
<evidence type="ECO:0000256" key="2">
    <source>
        <dbReference type="ARBA" id="ARBA00022692"/>
    </source>
</evidence>
<organism evidence="10 11">
    <name type="scientific">Paragonimus westermani</name>
    <dbReference type="NCBI Taxonomy" id="34504"/>
    <lineage>
        <taxon>Eukaryota</taxon>
        <taxon>Metazoa</taxon>
        <taxon>Spiralia</taxon>
        <taxon>Lophotrochozoa</taxon>
        <taxon>Platyhelminthes</taxon>
        <taxon>Trematoda</taxon>
        <taxon>Digenea</taxon>
        <taxon>Plagiorchiida</taxon>
        <taxon>Troglotremata</taxon>
        <taxon>Troglotrematidae</taxon>
        <taxon>Paragonimus</taxon>
    </lineage>
</organism>
<dbReference type="Gene3D" id="2.60.40.60">
    <property type="entry name" value="Cadherins"/>
    <property type="match status" value="2"/>
</dbReference>
<dbReference type="OrthoDB" id="6233321at2759"/>
<dbReference type="InterPro" id="IPR020894">
    <property type="entry name" value="Cadherin_CS"/>
</dbReference>
<dbReference type="GO" id="GO:0007156">
    <property type="term" value="P:homophilic cell adhesion via plasma membrane adhesion molecules"/>
    <property type="evidence" value="ECO:0007669"/>
    <property type="project" value="InterPro"/>
</dbReference>
<dbReference type="InterPro" id="IPR002126">
    <property type="entry name" value="Cadherin-like_dom"/>
</dbReference>
<dbReference type="InterPro" id="IPR050174">
    <property type="entry name" value="Protocadherin/Cadherin-CA"/>
</dbReference>
<keyword evidence="3" id="KW-0677">Repeat</keyword>
<dbReference type="EMBL" id="JTDF01000187">
    <property type="protein sequence ID" value="KAF8572072.1"/>
    <property type="molecule type" value="Genomic_DNA"/>
</dbReference>
<dbReference type="SUPFAM" id="SSF49313">
    <property type="entry name" value="Cadherin-like"/>
    <property type="match status" value="1"/>
</dbReference>
<evidence type="ECO:0000256" key="6">
    <source>
        <dbReference type="ARBA" id="ARBA00023136"/>
    </source>
</evidence>
<evidence type="ECO:0000259" key="9">
    <source>
        <dbReference type="PROSITE" id="PS50268"/>
    </source>
</evidence>
<keyword evidence="11" id="KW-1185">Reference proteome</keyword>
<feature type="domain" description="Cadherin" evidence="9">
    <location>
        <begin position="2"/>
        <end position="32"/>
    </location>
</feature>
<dbReference type="PANTHER" id="PTHR24028:SF146">
    <property type="entry name" value="CADHERIN 96CB, ISOFORM D-RELATED"/>
    <property type="match status" value="1"/>
</dbReference>
<evidence type="ECO:0000256" key="3">
    <source>
        <dbReference type="ARBA" id="ARBA00022737"/>
    </source>
</evidence>
<dbReference type="AlphaFoldDB" id="A0A8T0DY28"/>
<evidence type="ECO:0000256" key="8">
    <source>
        <dbReference type="PROSITE-ProRule" id="PRU00043"/>
    </source>
</evidence>
<dbReference type="GO" id="GO:0005886">
    <property type="term" value="C:plasma membrane"/>
    <property type="evidence" value="ECO:0007669"/>
    <property type="project" value="InterPro"/>
</dbReference>
<dbReference type="GO" id="GO:0005509">
    <property type="term" value="F:calcium ion binding"/>
    <property type="evidence" value="ECO:0007669"/>
    <property type="project" value="UniProtKB-UniRule"/>
</dbReference>
<evidence type="ECO:0000256" key="1">
    <source>
        <dbReference type="ARBA" id="ARBA00004167"/>
    </source>
</evidence>
<evidence type="ECO:0000313" key="11">
    <source>
        <dbReference type="Proteomes" id="UP000699462"/>
    </source>
</evidence>
<comment type="subcellular location">
    <subcellularLocation>
        <location evidence="1">Membrane</location>
        <topology evidence="1">Single-pass membrane protein</topology>
    </subcellularLocation>
</comment>
<evidence type="ECO:0000313" key="10">
    <source>
        <dbReference type="EMBL" id="KAF8572072.1"/>
    </source>
</evidence>
<keyword evidence="5" id="KW-1133">Transmembrane helix</keyword>
<keyword evidence="2" id="KW-0812">Transmembrane</keyword>
<comment type="caution">
    <text evidence="10">The sequence shown here is derived from an EMBL/GenBank/DDBJ whole genome shotgun (WGS) entry which is preliminary data.</text>
</comment>
<sequence length="101" mass="11397">MIVCADFGEPSLSSSFTINVHVEDINDNAPQFPMPVYHLSIEENRPADALIQKLSAVDLDGEENSKIEYFLDGASTEFFHINPDDGSLYTKKSFDREVRQK</sequence>
<feature type="domain" description="Cadherin" evidence="9">
    <location>
        <begin position="33"/>
        <end position="97"/>
    </location>
</feature>
<dbReference type="PROSITE" id="PS50268">
    <property type="entry name" value="CADHERIN_2"/>
    <property type="match status" value="2"/>
</dbReference>